<dbReference type="Proteomes" id="UP001169760">
    <property type="component" value="Unassembled WGS sequence"/>
</dbReference>
<accession>A0AAW7XCA2</accession>
<feature type="transmembrane region" description="Helical" evidence="1">
    <location>
        <begin position="65"/>
        <end position="83"/>
    </location>
</feature>
<feature type="domain" description="EamA" evidence="2">
    <location>
        <begin position="6"/>
        <end position="137"/>
    </location>
</feature>
<organism evidence="3 4">
    <name type="scientific">Saccharophagus degradans</name>
    <dbReference type="NCBI Taxonomy" id="86304"/>
    <lineage>
        <taxon>Bacteria</taxon>
        <taxon>Pseudomonadati</taxon>
        <taxon>Pseudomonadota</taxon>
        <taxon>Gammaproteobacteria</taxon>
        <taxon>Cellvibrionales</taxon>
        <taxon>Cellvibrionaceae</taxon>
        <taxon>Saccharophagus</taxon>
    </lineage>
</organism>
<feature type="transmembrane region" description="Helical" evidence="1">
    <location>
        <begin position="35"/>
        <end position="53"/>
    </location>
</feature>
<dbReference type="GO" id="GO:0016020">
    <property type="term" value="C:membrane"/>
    <property type="evidence" value="ECO:0007669"/>
    <property type="project" value="InterPro"/>
</dbReference>
<evidence type="ECO:0000313" key="4">
    <source>
        <dbReference type="Proteomes" id="UP001169760"/>
    </source>
</evidence>
<reference evidence="3" key="1">
    <citation type="submission" date="2023-07" db="EMBL/GenBank/DDBJ databases">
        <title>Genome content predicts the carbon catabolic preferences of heterotrophic bacteria.</title>
        <authorList>
            <person name="Gralka M."/>
        </authorList>
    </citation>
    <scope>NUCLEOTIDE SEQUENCE</scope>
    <source>
        <strain evidence="3">I3M17_2</strain>
    </source>
</reference>
<dbReference type="AlphaFoldDB" id="A0AAW7XCA2"/>
<proteinExistence type="predicted"/>
<feature type="transmembrane region" description="Helical" evidence="1">
    <location>
        <begin position="89"/>
        <end position="109"/>
    </location>
</feature>
<comment type="caution">
    <text evidence="3">The sequence shown here is derived from an EMBL/GenBank/DDBJ whole genome shotgun (WGS) entry which is preliminary data.</text>
</comment>
<name>A0AAW7XCA2_9GAMM</name>
<dbReference type="InterPro" id="IPR000620">
    <property type="entry name" value="EamA_dom"/>
</dbReference>
<dbReference type="RefSeq" id="WP_216065634.1">
    <property type="nucleotide sequence ID" value="NZ_CP123764.1"/>
</dbReference>
<feature type="transmembrane region" description="Helical" evidence="1">
    <location>
        <begin position="176"/>
        <end position="197"/>
    </location>
</feature>
<evidence type="ECO:0000313" key="3">
    <source>
        <dbReference type="EMBL" id="MDO6424009.1"/>
    </source>
</evidence>
<keyword evidence="1" id="KW-0472">Membrane</keyword>
<keyword evidence="1" id="KW-1133">Transmembrane helix</keyword>
<feature type="transmembrane region" description="Helical" evidence="1">
    <location>
        <begin position="121"/>
        <end position="138"/>
    </location>
</feature>
<feature type="transmembrane region" description="Helical" evidence="1">
    <location>
        <begin position="263"/>
        <end position="280"/>
    </location>
</feature>
<dbReference type="PANTHER" id="PTHR22911">
    <property type="entry name" value="ACYL-MALONYL CONDENSING ENZYME-RELATED"/>
    <property type="match status" value="1"/>
</dbReference>
<sequence>MNPQKTGLLSLYFGIFLMSLTGLFAKSIPLDATSITQLRSTVAIVALFIYCMLRGSSLRLKSFKEAAGIYGLGIFMAIHWVTYFHAMQVSTVAIGMLSLFSYPVITVLLEPLFQKKLPARADLIAGALSFTGVVILTMDDSTGLGGAALTGAAWGIFSALIFSIRNILQKYTYPDVPSGTLMFHQVVATAVILIPFVDFGSVASLELDKWALIIALGVLCSSMAHTLLALSLKRLPAKSVAQISCLQPVLGALLAWFVLKETIAPQVLGGGALILAVAAWESYKQSYRPRAVS</sequence>
<feature type="domain" description="EamA" evidence="2">
    <location>
        <begin position="150"/>
        <end position="277"/>
    </location>
</feature>
<keyword evidence="1" id="KW-0812">Transmembrane</keyword>
<feature type="transmembrane region" description="Helical" evidence="1">
    <location>
        <begin position="209"/>
        <end position="232"/>
    </location>
</feature>
<protein>
    <submittedName>
        <fullName evidence="3">DMT family transporter</fullName>
    </submittedName>
</protein>
<dbReference type="EMBL" id="JAUOPB010000012">
    <property type="protein sequence ID" value="MDO6424009.1"/>
    <property type="molecule type" value="Genomic_DNA"/>
</dbReference>
<gene>
    <name evidence="3" type="ORF">Q4521_16110</name>
</gene>
<evidence type="ECO:0000256" key="1">
    <source>
        <dbReference type="SAM" id="Phobius"/>
    </source>
</evidence>
<dbReference type="Pfam" id="PF00892">
    <property type="entry name" value="EamA"/>
    <property type="match status" value="2"/>
</dbReference>
<feature type="transmembrane region" description="Helical" evidence="1">
    <location>
        <begin position="239"/>
        <end position="257"/>
    </location>
</feature>
<feature type="transmembrane region" description="Helical" evidence="1">
    <location>
        <begin position="144"/>
        <end position="164"/>
    </location>
</feature>
<evidence type="ECO:0000259" key="2">
    <source>
        <dbReference type="Pfam" id="PF00892"/>
    </source>
</evidence>